<dbReference type="EMBL" id="LT598465">
    <property type="protein sequence ID" value="SCU93152.1"/>
    <property type="molecule type" value="Genomic_DNA"/>
</dbReference>
<organism evidence="8 9">
    <name type="scientific">Lachancea mirantina</name>
    <dbReference type="NCBI Taxonomy" id="1230905"/>
    <lineage>
        <taxon>Eukaryota</taxon>
        <taxon>Fungi</taxon>
        <taxon>Dikarya</taxon>
        <taxon>Ascomycota</taxon>
        <taxon>Saccharomycotina</taxon>
        <taxon>Saccharomycetes</taxon>
        <taxon>Saccharomycetales</taxon>
        <taxon>Saccharomycetaceae</taxon>
        <taxon>Lachancea</taxon>
    </lineage>
</organism>
<dbReference type="AlphaFoldDB" id="A0A1G4JQS8"/>
<dbReference type="PROSITE" id="PS00463">
    <property type="entry name" value="ZN2_CY6_FUNGAL_1"/>
    <property type="match status" value="1"/>
</dbReference>
<proteinExistence type="predicted"/>
<dbReference type="InterPro" id="IPR036864">
    <property type="entry name" value="Zn2-C6_fun-type_DNA-bd_sf"/>
</dbReference>
<feature type="domain" description="Zn(2)-C6 fungal-type" evidence="7">
    <location>
        <begin position="54"/>
        <end position="83"/>
    </location>
</feature>
<evidence type="ECO:0000256" key="5">
    <source>
        <dbReference type="ARBA" id="ARBA00023242"/>
    </source>
</evidence>
<accession>A0A1G4JQS8</accession>
<sequence length="735" mass="81444">MFHRFSAAPPAKRRQLTGVRNDRASKKNNDKRDADLAIKHTILPMTKRHKISRACDRCRFLRIKCDEQKPCTRCVASNLECIVSHKVSGSQTQHKGLGLARGETREARDTGKIGDAHKAGEIGKVGEVDEIGELLSAISPRAPMDPVSQSDQHITGSSSQTMNTQDDAWMPTTSLDDAYKDILDIGARVHGFFASGELAFSHPSALTGGLFPQPPYPTIPALERNQYSSYLSSDQRKHYLQLFWDVIHPLVQVLSSTEFAALGTVPLSTSTDEYSTTNALVDSMIALAMQHSHTTGLSSRILGLQQPLFRQSYSDTASAAATWPGFEHFYRCRECMRTSSDVTLEVLRCHIFLVLYLMKACAFKDAYNLLGVTVRKAYSAKLHRTPPHHLSDCEKTARMQLWWSIFSLDLTCSLQLDMPTASQKGLIKCPLTTQDALTRYLSSPTPNDKTEETHTYSILFVNLATIVADISACVSTTDLVDGDCSSRTALEEHALSLSSAFDKLEIWHNGLPFKPSINRSDGDITEPELRDIRGFLALPTSLARKAVLLELHYHNAYTLIQRPFIRLRYAQARIGCSPEILQDSQQPNVVLHIKSALCHASAIVDLVFSVCSSCDVLYGWSEIVQPLWNASMAIISFIYSNSSTPEAQKALASLSRAQIIFELFSSTCWTANSAKEIVKSLYVSLQNVVKKVSSAAINNEPTGWDLFASLLKKHQPTSSKAQNTLSSLGPQEKFH</sequence>
<dbReference type="InterPro" id="IPR007219">
    <property type="entry name" value="XnlR_reg_dom"/>
</dbReference>
<feature type="compositionally biased region" description="Polar residues" evidence="6">
    <location>
        <begin position="147"/>
        <end position="167"/>
    </location>
</feature>
<feature type="region of interest" description="Disordered" evidence="6">
    <location>
        <begin position="141"/>
        <end position="167"/>
    </location>
</feature>
<keyword evidence="5" id="KW-0539">Nucleus</keyword>
<dbReference type="CDD" id="cd12148">
    <property type="entry name" value="fungal_TF_MHR"/>
    <property type="match status" value="1"/>
</dbReference>
<evidence type="ECO:0000256" key="2">
    <source>
        <dbReference type="ARBA" id="ARBA00022723"/>
    </source>
</evidence>
<dbReference type="Pfam" id="PF00172">
    <property type="entry name" value="Zn_clus"/>
    <property type="match status" value="1"/>
</dbReference>
<dbReference type="InterPro" id="IPR001138">
    <property type="entry name" value="Zn2Cys6_DnaBD"/>
</dbReference>
<dbReference type="GO" id="GO:0008270">
    <property type="term" value="F:zinc ion binding"/>
    <property type="evidence" value="ECO:0007669"/>
    <property type="project" value="InterPro"/>
</dbReference>
<dbReference type="GO" id="GO:0000981">
    <property type="term" value="F:DNA-binding transcription factor activity, RNA polymerase II-specific"/>
    <property type="evidence" value="ECO:0007669"/>
    <property type="project" value="InterPro"/>
</dbReference>
<dbReference type="Pfam" id="PF04082">
    <property type="entry name" value="Fungal_trans"/>
    <property type="match status" value="1"/>
</dbReference>
<dbReference type="InterPro" id="IPR050987">
    <property type="entry name" value="AtrR-like"/>
</dbReference>
<dbReference type="Gene3D" id="4.10.240.10">
    <property type="entry name" value="Zn(2)-C6 fungal-type DNA-binding domain"/>
    <property type="match status" value="1"/>
</dbReference>
<name>A0A1G4JQS8_9SACH</name>
<evidence type="ECO:0000256" key="1">
    <source>
        <dbReference type="ARBA" id="ARBA00004123"/>
    </source>
</evidence>
<dbReference type="SMART" id="SM00906">
    <property type="entry name" value="Fungal_trans"/>
    <property type="match status" value="1"/>
</dbReference>
<dbReference type="SUPFAM" id="SSF57701">
    <property type="entry name" value="Zn2/Cys6 DNA-binding domain"/>
    <property type="match status" value="1"/>
</dbReference>
<dbReference type="PROSITE" id="PS50048">
    <property type="entry name" value="ZN2_CY6_FUNGAL_2"/>
    <property type="match status" value="1"/>
</dbReference>
<evidence type="ECO:0000313" key="9">
    <source>
        <dbReference type="Proteomes" id="UP000191024"/>
    </source>
</evidence>
<dbReference type="PANTHER" id="PTHR46910">
    <property type="entry name" value="TRANSCRIPTION FACTOR PDR1"/>
    <property type="match status" value="1"/>
</dbReference>
<dbReference type="GO" id="GO:0045944">
    <property type="term" value="P:positive regulation of transcription by RNA polymerase II"/>
    <property type="evidence" value="ECO:0007669"/>
    <property type="project" value="UniProtKB-ARBA"/>
</dbReference>
<dbReference type="GO" id="GO:0005634">
    <property type="term" value="C:nucleus"/>
    <property type="evidence" value="ECO:0007669"/>
    <property type="project" value="UniProtKB-SubCell"/>
</dbReference>
<keyword evidence="3" id="KW-0862">Zinc</keyword>
<keyword evidence="2" id="KW-0479">Metal-binding</keyword>
<dbReference type="CDD" id="cd00067">
    <property type="entry name" value="GAL4"/>
    <property type="match status" value="1"/>
</dbReference>
<reference evidence="8 9" key="1">
    <citation type="submission" date="2016-03" db="EMBL/GenBank/DDBJ databases">
        <authorList>
            <person name="Devillers H."/>
        </authorList>
    </citation>
    <scope>NUCLEOTIDE SEQUENCE [LARGE SCALE GENOMIC DNA]</scope>
    <source>
        <strain evidence="8">CBS 11717</strain>
    </source>
</reference>
<dbReference type="SMART" id="SM00066">
    <property type="entry name" value="GAL4"/>
    <property type="match status" value="1"/>
</dbReference>
<evidence type="ECO:0000256" key="6">
    <source>
        <dbReference type="SAM" id="MobiDB-lite"/>
    </source>
</evidence>
<comment type="subcellular location">
    <subcellularLocation>
        <location evidence="1">Nucleus</location>
    </subcellularLocation>
</comment>
<evidence type="ECO:0000256" key="4">
    <source>
        <dbReference type="ARBA" id="ARBA00023125"/>
    </source>
</evidence>
<dbReference type="PANTHER" id="PTHR46910:SF3">
    <property type="entry name" value="HALOTOLERANCE PROTEIN 9-RELATED"/>
    <property type="match status" value="1"/>
</dbReference>
<keyword evidence="4" id="KW-0238">DNA-binding</keyword>
<evidence type="ECO:0000313" key="8">
    <source>
        <dbReference type="EMBL" id="SCU93152.1"/>
    </source>
</evidence>
<dbReference type="GO" id="GO:0003677">
    <property type="term" value="F:DNA binding"/>
    <property type="evidence" value="ECO:0007669"/>
    <property type="project" value="UniProtKB-KW"/>
</dbReference>
<dbReference type="Proteomes" id="UP000191024">
    <property type="component" value="Chromosome E"/>
</dbReference>
<evidence type="ECO:0000256" key="3">
    <source>
        <dbReference type="ARBA" id="ARBA00022833"/>
    </source>
</evidence>
<feature type="compositionally biased region" description="Basic and acidic residues" evidence="6">
    <location>
        <begin position="20"/>
        <end position="33"/>
    </location>
</feature>
<dbReference type="OrthoDB" id="5600212at2759"/>
<keyword evidence="9" id="KW-1185">Reference proteome</keyword>
<gene>
    <name evidence="8" type="ORF">LAMI_0E13410G</name>
</gene>
<protein>
    <submittedName>
        <fullName evidence="8">LAMI_0E13410g1_1</fullName>
    </submittedName>
</protein>
<dbReference type="GO" id="GO:0006351">
    <property type="term" value="P:DNA-templated transcription"/>
    <property type="evidence" value="ECO:0007669"/>
    <property type="project" value="InterPro"/>
</dbReference>
<evidence type="ECO:0000259" key="7">
    <source>
        <dbReference type="PROSITE" id="PS50048"/>
    </source>
</evidence>
<feature type="region of interest" description="Disordered" evidence="6">
    <location>
        <begin position="1"/>
        <end position="33"/>
    </location>
</feature>